<feature type="region of interest" description="Disordered" evidence="1">
    <location>
        <begin position="146"/>
        <end position="173"/>
    </location>
</feature>
<keyword evidence="3" id="KW-1185">Reference proteome</keyword>
<dbReference type="Proteomes" id="UP000318542">
    <property type="component" value="Unassembled WGS sequence"/>
</dbReference>
<gene>
    <name evidence="2" type="ORF">Tther_02484</name>
</gene>
<reference evidence="2 3" key="1">
    <citation type="submission" date="2019-07" db="EMBL/GenBank/DDBJ databases">
        <title>Tepidimonas thermarum AA-1 draft genome.</title>
        <authorList>
            <person name="Da Costa M.S."/>
            <person name="Froufe H.J.C."/>
            <person name="Egas C."/>
            <person name="Albuquerque L."/>
        </authorList>
    </citation>
    <scope>NUCLEOTIDE SEQUENCE [LARGE SCALE GENOMIC DNA]</scope>
    <source>
        <strain evidence="2 3">AA-1</strain>
    </source>
</reference>
<comment type="caution">
    <text evidence="2">The sequence shown here is derived from an EMBL/GenBank/DDBJ whole genome shotgun (WGS) entry which is preliminary data.</text>
</comment>
<dbReference type="AlphaFoldDB" id="A0A554WW54"/>
<name>A0A554WW54_9BURK</name>
<evidence type="ECO:0000313" key="2">
    <source>
        <dbReference type="EMBL" id="TSE27807.1"/>
    </source>
</evidence>
<feature type="compositionally biased region" description="Low complexity" evidence="1">
    <location>
        <begin position="151"/>
        <end position="162"/>
    </location>
</feature>
<feature type="region of interest" description="Disordered" evidence="1">
    <location>
        <begin position="92"/>
        <end position="127"/>
    </location>
</feature>
<accession>A0A554WW54</accession>
<feature type="compositionally biased region" description="Low complexity" evidence="1">
    <location>
        <begin position="100"/>
        <end position="113"/>
    </location>
</feature>
<evidence type="ECO:0000256" key="1">
    <source>
        <dbReference type="SAM" id="MobiDB-lite"/>
    </source>
</evidence>
<protein>
    <submittedName>
        <fullName evidence="2">Uncharacterized protein</fullName>
    </submittedName>
</protein>
<organism evidence="2 3">
    <name type="scientific">Tepidimonas thermarum</name>
    <dbReference type="NCBI Taxonomy" id="335431"/>
    <lineage>
        <taxon>Bacteria</taxon>
        <taxon>Pseudomonadati</taxon>
        <taxon>Pseudomonadota</taxon>
        <taxon>Betaproteobacteria</taxon>
        <taxon>Burkholderiales</taxon>
        <taxon>Tepidimonas</taxon>
    </lineage>
</organism>
<evidence type="ECO:0000313" key="3">
    <source>
        <dbReference type="Proteomes" id="UP000318542"/>
    </source>
</evidence>
<sequence>MLSLVGVLVVLSQGEPTKLLALQLVPGDAWMLAAARNAMAVCPDGKLLRNSAVPIACTPSGPNTASGRGACQAHLSPCTSTVVGNAAHTRAVSHGVERGSASSTSNTNSASANCVSPSQVSSHHRVSGSPMVTRWVACSAATSYPPTRSDAASTAATAAGATHQRQTKGGEDMRTAKRWLKVAPILAEGS</sequence>
<dbReference type="EMBL" id="VJOL01000077">
    <property type="protein sequence ID" value="TSE27807.1"/>
    <property type="molecule type" value="Genomic_DNA"/>
</dbReference>
<proteinExistence type="predicted"/>